<protein>
    <submittedName>
        <fullName evidence="2">Cell wall hydrolase</fullName>
    </submittedName>
</protein>
<dbReference type="Gene3D" id="1.10.10.2520">
    <property type="entry name" value="Cell wall hydrolase SleB, domain 1"/>
    <property type="match status" value="1"/>
</dbReference>
<accession>A0A9D1KAY3</accession>
<evidence type="ECO:0000313" key="2">
    <source>
        <dbReference type="EMBL" id="HIT17710.1"/>
    </source>
</evidence>
<reference evidence="2" key="1">
    <citation type="submission" date="2020-10" db="EMBL/GenBank/DDBJ databases">
        <authorList>
            <person name="Gilroy R."/>
        </authorList>
    </citation>
    <scope>NUCLEOTIDE SEQUENCE</scope>
    <source>
        <strain evidence="2">14508</strain>
    </source>
</reference>
<name>A0A9D1KAY3_9FIRM</name>
<dbReference type="GO" id="GO:0016787">
    <property type="term" value="F:hydrolase activity"/>
    <property type="evidence" value="ECO:0007669"/>
    <property type="project" value="UniProtKB-KW"/>
</dbReference>
<keyword evidence="2" id="KW-0378">Hydrolase</keyword>
<dbReference type="Proteomes" id="UP000886893">
    <property type="component" value="Unassembled WGS sequence"/>
</dbReference>
<organism evidence="2 3">
    <name type="scientific">Candidatus Caccosoma faecigallinarum</name>
    <dbReference type="NCBI Taxonomy" id="2840720"/>
    <lineage>
        <taxon>Bacteria</taxon>
        <taxon>Bacillati</taxon>
        <taxon>Bacillota</taxon>
        <taxon>Bacillota incertae sedis</taxon>
        <taxon>Candidatus Caccosoma</taxon>
    </lineage>
</organism>
<dbReference type="InterPro" id="IPR042047">
    <property type="entry name" value="SleB_dom1"/>
</dbReference>
<dbReference type="InterPro" id="IPR011105">
    <property type="entry name" value="Cell_wall_hydrolase_SleB"/>
</dbReference>
<gene>
    <name evidence="2" type="ORF">IAD04_04995</name>
</gene>
<evidence type="ECO:0000313" key="3">
    <source>
        <dbReference type="Proteomes" id="UP000886893"/>
    </source>
</evidence>
<sequence>MPRIKYIESDVTLLARIMRAEALGEGEVGMQLVGNVVVNRVIADCSTFKKMNTISKVVYQPGQFAGVDTPLFKAYPTKKEQRLAKECLDYFTKWPATRSLYFKNPGKNKPCPSQFWGPFVGKYKQHCFYRAKDGLKCNI</sequence>
<dbReference type="Pfam" id="PF07486">
    <property type="entry name" value="Hydrolase_2"/>
    <property type="match status" value="1"/>
</dbReference>
<reference evidence="2" key="2">
    <citation type="journal article" date="2021" name="PeerJ">
        <title>Extensive microbial diversity within the chicken gut microbiome revealed by metagenomics and culture.</title>
        <authorList>
            <person name="Gilroy R."/>
            <person name="Ravi A."/>
            <person name="Getino M."/>
            <person name="Pursley I."/>
            <person name="Horton D.L."/>
            <person name="Alikhan N.F."/>
            <person name="Baker D."/>
            <person name="Gharbi K."/>
            <person name="Hall N."/>
            <person name="Watson M."/>
            <person name="Adriaenssens E.M."/>
            <person name="Foster-Nyarko E."/>
            <person name="Jarju S."/>
            <person name="Secka A."/>
            <person name="Antonio M."/>
            <person name="Oren A."/>
            <person name="Chaudhuri R.R."/>
            <person name="La Ragione R."/>
            <person name="Hildebrand F."/>
            <person name="Pallen M.J."/>
        </authorList>
    </citation>
    <scope>NUCLEOTIDE SEQUENCE</scope>
    <source>
        <strain evidence="2">14508</strain>
    </source>
</reference>
<evidence type="ECO:0000259" key="1">
    <source>
        <dbReference type="Pfam" id="PF07486"/>
    </source>
</evidence>
<comment type="caution">
    <text evidence="2">The sequence shown here is derived from an EMBL/GenBank/DDBJ whole genome shotgun (WGS) entry which is preliminary data.</text>
</comment>
<dbReference type="AlphaFoldDB" id="A0A9D1KAY3"/>
<dbReference type="EMBL" id="DVKI01000155">
    <property type="protein sequence ID" value="HIT17710.1"/>
    <property type="molecule type" value="Genomic_DNA"/>
</dbReference>
<proteinExistence type="predicted"/>
<feature type="domain" description="Cell wall hydrolase SleB" evidence="1">
    <location>
        <begin position="24"/>
        <end position="129"/>
    </location>
</feature>